<dbReference type="AlphaFoldDB" id="A0A974QP81"/>
<evidence type="ECO:0000313" key="2">
    <source>
        <dbReference type="Proteomes" id="UP000241540"/>
    </source>
</evidence>
<dbReference type="Proteomes" id="UP000241540">
    <property type="component" value="Unassembled WGS sequence"/>
</dbReference>
<gene>
    <name evidence="1" type="ORF">BUZ51_02400</name>
</gene>
<dbReference type="RefSeq" id="WP_053040149.1">
    <property type="nucleotide sequence ID" value="NZ_PZHX01000003.1"/>
</dbReference>
<accession>A0A974QP81</accession>
<reference evidence="1 2" key="1">
    <citation type="journal article" date="2016" name="Front. Microbiol.">
        <title>Comprehensive Phylogenetic Analysis of Bovine Non-aureus Staphylococci Species Based on Whole-Genome Sequencing.</title>
        <authorList>
            <person name="Naushad S."/>
            <person name="Barkema H.W."/>
            <person name="Luby C."/>
            <person name="Condas L.A."/>
            <person name="Nobrega D.B."/>
            <person name="Carson D.A."/>
            <person name="De Buck J."/>
        </authorList>
    </citation>
    <scope>NUCLEOTIDE SEQUENCE [LARGE SCALE GENOMIC DNA]</scope>
    <source>
        <strain evidence="1 2">SNUC 5336</strain>
    </source>
</reference>
<name>A0A974QP81_STAHO</name>
<proteinExistence type="predicted"/>
<organism evidence="1 2">
    <name type="scientific">Staphylococcus hominis</name>
    <dbReference type="NCBI Taxonomy" id="1290"/>
    <lineage>
        <taxon>Bacteria</taxon>
        <taxon>Bacillati</taxon>
        <taxon>Bacillota</taxon>
        <taxon>Bacilli</taxon>
        <taxon>Bacillales</taxon>
        <taxon>Staphylococcaceae</taxon>
        <taxon>Staphylococcus</taxon>
    </lineage>
</organism>
<comment type="caution">
    <text evidence="1">The sequence shown here is derived from an EMBL/GenBank/DDBJ whole genome shotgun (WGS) entry which is preliminary data.</text>
</comment>
<evidence type="ECO:0000313" key="1">
    <source>
        <dbReference type="EMBL" id="PTK31938.1"/>
    </source>
</evidence>
<dbReference type="EMBL" id="PZHX01000003">
    <property type="protein sequence ID" value="PTK31938.1"/>
    <property type="molecule type" value="Genomic_DNA"/>
</dbReference>
<sequence length="130" mass="14851">MNSEKFKREQIKLAIDSIESLALNSDNYIKEVIHTYTEGLHGTKTINLQVTFKDDMHGIDIDRGRPLGEDDFANKVTSEIERSRNGMRQNPLNRSTNILSNKQVANANFDLSRQIKENLTKNGDKHAFTM</sequence>
<protein>
    <submittedName>
        <fullName evidence="1">Uncharacterized protein</fullName>
    </submittedName>
</protein>